<dbReference type="EC" id="2.3.1.286" evidence="1"/>
<dbReference type="EMBL" id="JALJOS010000001">
    <property type="protein sequence ID" value="KAK9844395.1"/>
    <property type="molecule type" value="Genomic_DNA"/>
</dbReference>
<dbReference type="GO" id="GO:0000122">
    <property type="term" value="P:negative regulation of transcription by RNA polymerase II"/>
    <property type="evidence" value="ECO:0007669"/>
    <property type="project" value="TreeGrafter"/>
</dbReference>
<dbReference type="Gene3D" id="3.40.50.1220">
    <property type="entry name" value="TPP-binding domain"/>
    <property type="match status" value="1"/>
</dbReference>
<evidence type="ECO:0000256" key="3">
    <source>
        <dbReference type="ARBA" id="ARBA00022723"/>
    </source>
</evidence>
<evidence type="ECO:0000256" key="5">
    <source>
        <dbReference type="ARBA" id="ARBA00023027"/>
    </source>
</evidence>
<dbReference type="PANTHER" id="PTHR11085">
    <property type="entry name" value="NAD-DEPENDENT PROTEIN DEACYLASE SIRTUIN-5, MITOCHONDRIAL-RELATED"/>
    <property type="match status" value="1"/>
</dbReference>
<sequence>MSLGYAQKLSYKEDLGGSFGKPEVVEPGLERLRKALLLADWIKEAESVIVFTGAGISTSCGIPDFRGPQGVWTLQKQGLPFEAPANAFALAKPSLTHQALVALRACGKLSFVVSQNVDNLHLRSGLDAAALAELHGNCFIEQCHTCRVRYAREFEIETVGFKPTGRRCTANDHCRGRLRDMVLDWDDALPEDDLEASEQHAGSAQVALCLGTSLQVRPANSLPLRTVKAGGKLAIVNLQKTCKDRQADLVLHAKCDDVMRTVIEALGLQLPVYRRVDTYILQCSQVQSRKQTSTMLSLLARDGLKCPLPMLMKLTIRIQSVDHDAPASLPEEDICLDGLPWQGIRLAFLRSVCGQVLIGTPAAPLLAEVVQDPCAVKWWVYW</sequence>
<dbReference type="AlphaFoldDB" id="A0AAW1SD55"/>
<accession>A0AAW1SD55</accession>
<dbReference type="InterPro" id="IPR003000">
    <property type="entry name" value="Sirtuin"/>
</dbReference>
<dbReference type="SUPFAM" id="SSF52467">
    <property type="entry name" value="DHS-like NAD/FAD-binding domain"/>
    <property type="match status" value="1"/>
</dbReference>
<dbReference type="Pfam" id="PF02146">
    <property type="entry name" value="SIR2"/>
    <property type="match status" value="1"/>
</dbReference>
<evidence type="ECO:0000256" key="7">
    <source>
        <dbReference type="PROSITE-ProRule" id="PRU00236"/>
    </source>
</evidence>
<dbReference type="PROSITE" id="PS50305">
    <property type="entry name" value="SIRTUIN"/>
    <property type="match status" value="1"/>
</dbReference>
<evidence type="ECO:0000313" key="9">
    <source>
        <dbReference type="EMBL" id="KAK9844395.1"/>
    </source>
</evidence>
<feature type="domain" description="Deacetylase sirtuin-type" evidence="8">
    <location>
        <begin position="22"/>
        <end position="269"/>
    </location>
</feature>
<keyword evidence="10" id="KW-1185">Reference proteome</keyword>
<proteinExistence type="inferred from homology"/>
<dbReference type="GO" id="GO:0070403">
    <property type="term" value="F:NAD+ binding"/>
    <property type="evidence" value="ECO:0007669"/>
    <property type="project" value="InterPro"/>
</dbReference>
<dbReference type="GO" id="GO:0017136">
    <property type="term" value="F:histone deacetylase activity, NAD-dependent"/>
    <property type="evidence" value="ECO:0007669"/>
    <property type="project" value="TreeGrafter"/>
</dbReference>
<reference evidence="9 10" key="1">
    <citation type="journal article" date="2024" name="Nat. Commun.">
        <title>Phylogenomics reveals the evolutionary origins of lichenization in chlorophyte algae.</title>
        <authorList>
            <person name="Puginier C."/>
            <person name="Libourel C."/>
            <person name="Otte J."/>
            <person name="Skaloud P."/>
            <person name="Haon M."/>
            <person name="Grisel S."/>
            <person name="Petersen M."/>
            <person name="Berrin J.G."/>
            <person name="Delaux P.M."/>
            <person name="Dal Grande F."/>
            <person name="Keller J."/>
        </authorList>
    </citation>
    <scope>NUCLEOTIDE SEQUENCE [LARGE SCALE GENOMIC DNA]</scope>
    <source>
        <strain evidence="9 10">SAG 2145</strain>
    </source>
</reference>
<dbReference type="GO" id="GO:0005634">
    <property type="term" value="C:nucleus"/>
    <property type="evidence" value="ECO:0007669"/>
    <property type="project" value="TreeGrafter"/>
</dbReference>
<keyword evidence="5" id="KW-0520">NAD</keyword>
<evidence type="ECO:0000256" key="4">
    <source>
        <dbReference type="ARBA" id="ARBA00022833"/>
    </source>
</evidence>
<dbReference type="FunFam" id="3.40.50.1220:FF:000038">
    <property type="entry name" value="NAD-dependent protein deacetylase sirtuin-6 isoform X2"/>
    <property type="match status" value="1"/>
</dbReference>
<dbReference type="Gene3D" id="2.20.28.200">
    <property type="match status" value="1"/>
</dbReference>
<feature type="active site" description="Proton acceptor" evidence="7">
    <location>
        <position position="135"/>
    </location>
</feature>
<keyword evidence="3 7" id="KW-0479">Metal-binding</keyword>
<evidence type="ECO:0000256" key="1">
    <source>
        <dbReference type="ARBA" id="ARBA00012928"/>
    </source>
</evidence>
<comment type="caution">
    <text evidence="9">The sequence shown here is derived from an EMBL/GenBank/DDBJ whole genome shotgun (WGS) entry which is preliminary data.</text>
</comment>
<dbReference type="InterPro" id="IPR029035">
    <property type="entry name" value="DHS-like_NAD/FAD-binding_dom"/>
</dbReference>
<dbReference type="Proteomes" id="UP001438707">
    <property type="component" value="Unassembled WGS sequence"/>
</dbReference>
<protein>
    <recommendedName>
        <fullName evidence="1">protein acetyllysine N-acetyltransferase</fullName>
        <ecNumber evidence="1">2.3.1.286</ecNumber>
    </recommendedName>
</protein>
<dbReference type="PANTHER" id="PTHR11085:SF12">
    <property type="entry name" value="NAD-DEPENDENT PROTEIN DEACYLASE SIRTUIN-6"/>
    <property type="match status" value="1"/>
</dbReference>
<dbReference type="InterPro" id="IPR050134">
    <property type="entry name" value="NAD-dep_sirtuin_deacylases"/>
</dbReference>
<organism evidence="9 10">
    <name type="scientific">Apatococcus lobatus</name>
    <dbReference type="NCBI Taxonomy" id="904363"/>
    <lineage>
        <taxon>Eukaryota</taxon>
        <taxon>Viridiplantae</taxon>
        <taxon>Chlorophyta</taxon>
        <taxon>core chlorophytes</taxon>
        <taxon>Trebouxiophyceae</taxon>
        <taxon>Chlorellales</taxon>
        <taxon>Chlorellaceae</taxon>
        <taxon>Apatococcus</taxon>
    </lineage>
</organism>
<dbReference type="InterPro" id="IPR026590">
    <property type="entry name" value="Ssirtuin_cat_dom"/>
</dbReference>
<name>A0AAW1SD55_9CHLO</name>
<keyword evidence="2" id="KW-0808">Transferase</keyword>
<feature type="binding site" evidence="7">
    <location>
        <position position="168"/>
    </location>
    <ligand>
        <name>Zn(2+)</name>
        <dbReference type="ChEBI" id="CHEBI:29105"/>
    </ligand>
</feature>
<dbReference type="GO" id="GO:0046872">
    <property type="term" value="F:metal ion binding"/>
    <property type="evidence" value="ECO:0007669"/>
    <property type="project" value="UniProtKB-KW"/>
</dbReference>
<evidence type="ECO:0000256" key="6">
    <source>
        <dbReference type="ARBA" id="ARBA00038170"/>
    </source>
</evidence>
<gene>
    <name evidence="9" type="ORF">WJX74_001947</name>
</gene>
<evidence type="ECO:0000259" key="8">
    <source>
        <dbReference type="PROSITE" id="PS50305"/>
    </source>
</evidence>
<keyword evidence="4 7" id="KW-0862">Zinc</keyword>
<feature type="binding site" evidence="7">
    <location>
        <position position="174"/>
    </location>
    <ligand>
        <name>Zn(2+)</name>
        <dbReference type="ChEBI" id="CHEBI:29105"/>
    </ligand>
</feature>
<evidence type="ECO:0000256" key="2">
    <source>
        <dbReference type="ARBA" id="ARBA00022679"/>
    </source>
</evidence>
<dbReference type="GO" id="GO:0003714">
    <property type="term" value="F:transcription corepressor activity"/>
    <property type="evidence" value="ECO:0007669"/>
    <property type="project" value="TreeGrafter"/>
</dbReference>
<feature type="binding site" evidence="7">
    <location>
        <position position="143"/>
    </location>
    <ligand>
        <name>Zn(2+)</name>
        <dbReference type="ChEBI" id="CHEBI:29105"/>
    </ligand>
</feature>
<comment type="similarity">
    <text evidence="6">Belongs to the sirtuin family. Class IV subfamily.</text>
</comment>
<feature type="binding site" evidence="7">
    <location>
        <position position="146"/>
    </location>
    <ligand>
        <name>Zn(2+)</name>
        <dbReference type="ChEBI" id="CHEBI:29105"/>
    </ligand>
</feature>
<evidence type="ECO:0000313" key="10">
    <source>
        <dbReference type="Proteomes" id="UP001438707"/>
    </source>
</evidence>